<proteinExistence type="predicted"/>
<dbReference type="EMBL" id="OC927769">
    <property type="protein sequence ID" value="CAD7657409.1"/>
    <property type="molecule type" value="Genomic_DNA"/>
</dbReference>
<evidence type="ECO:0000313" key="1">
    <source>
        <dbReference type="EMBL" id="CAD7657409.1"/>
    </source>
</evidence>
<accession>A0A7R9QTR3</accession>
<gene>
    <name evidence="1" type="ORF">ONB1V03_LOCUS14039</name>
</gene>
<keyword evidence="2" id="KW-1185">Reference proteome</keyword>
<name>A0A7R9QTR3_9ACAR</name>
<protein>
    <submittedName>
        <fullName evidence="1">Uncharacterized protein</fullName>
    </submittedName>
</protein>
<dbReference type="EMBL" id="CAJPVJ010012944">
    <property type="protein sequence ID" value="CAG2174595.1"/>
    <property type="molecule type" value="Genomic_DNA"/>
</dbReference>
<feature type="non-terminal residue" evidence="1">
    <location>
        <position position="1"/>
    </location>
</feature>
<sequence>QELPSWYLDGCFIAQLFASANSAINPIVTFRKTFAHLLPKLFVSKKSTNRVVPLDVAVLQYQLDMARPSLATDSADKHMRQLMANLDNGLQTNTTSFTKQIMMNRAPEIFLRDET</sequence>
<dbReference type="Proteomes" id="UP000728032">
    <property type="component" value="Unassembled WGS sequence"/>
</dbReference>
<evidence type="ECO:0000313" key="2">
    <source>
        <dbReference type="Proteomes" id="UP000728032"/>
    </source>
</evidence>
<dbReference type="AlphaFoldDB" id="A0A7R9QTR3"/>
<reference evidence="1" key="1">
    <citation type="submission" date="2020-11" db="EMBL/GenBank/DDBJ databases">
        <authorList>
            <person name="Tran Van P."/>
        </authorList>
    </citation>
    <scope>NUCLEOTIDE SEQUENCE</scope>
</reference>
<organism evidence="1">
    <name type="scientific">Oppiella nova</name>
    <dbReference type="NCBI Taxonomy" id="334625"/>
    <lineage>
        <taxon>Eukaryota</taxon>
        <taxon>Metazoa</taxon>
        <taxon>Ecdysozoa</taxon>
        <taxon>Arthropoda</taxon>
        <taxon>Chelicerata</taxon>
        <taxon>Arachnida</taxon>
        <taxon>Acari</taxon>
        <taxon>Acariformes</taxon>
        <taxon>Sarcoptiformes</taxon>
        <taxon>Oribatida</taxon>
        <taxon>Brachypylina</taxon>
        <taxon>Oppioidea</taxon>
        <taxon>Oppiidae</taxon>
        <taxon>Oppiella</taxon>
    </lineage>
</organism>